<name>A0ABP1B6K6_9BRYO</name>
<dbReference type="InterPro" id="IPR011008">
    <property type="entry name" value="Dimeric_a/b-barrel"/>
</dbReference>
<proteinExistence type="predicted"/>
<reference evidence="2 3" key="1">
    <citation type="submission" date="2024-03" db="EMBL/GenBank/DDBJ databases">
        <authorList>
            <consortium name="ELIXIR-Norway"/>
            <consortium name="Elixir Norway"/>
        </authorList>
    </citation>
    <scope>NUCLEOTIDE SEQUENCE [LARGE SCALE GENOMIC DNA]</scope>
</reference>
<evidence type="ECO:0000256" key="1">
    <source>
        <dbReference type="SAM" id="MobiDB-lite"/>
    </source>
</evidence>
<dbReference type="Proteomes" id="UP001497522">
    <property type="component" value="Chromosome 2"/>
</dbReference>
<sequence length="288" mass="31148">MATTSCSQSLVFASSHVSSSSSSSSSSLSARNALVNCSTTSATASSVRRASSTRGRRGGGGFQKGSHLGTTTFVVRECRGVAPFKYRVGGLVVEAAKRVASGRSYVLSSTLKIQEGNEEEVSSLCKSILQWAVQKQTDKKSGIQCFECNVDPFEKNVFHFWERYESFQAMNDTRASLEHTKFMTDVRPLLIGPIGLAVYEYKDGQIGHMMNPIGPKGEGGLDDATGQSGSKQQSSAMNQGLGDTTDREQWGLQSMLDKVIGKEKQEKAEKAEKVEGWSLKTLFGVGKK</sequence>
<gene>
    <name evidence="2" type="ORF">CSSPJE1EN2_LOCUS13479</name>
</gene>
<protein>
    <recommendedName>
        <fullName evidence="4">ABM domain-containing protein</fullName>
    </recommendedName>
</protein>
<evidence type="ECO:0000313" key="2">
    <source>
        <dbReference type="EMBL" id="CAK9870811.1"/>
    </source>
</evidence>
<feature type="region of interest" description="Disordered" evidence="1">
    <location>
        <begin position="212"/>
        <end position="248"/>
    </location>
</feature>
<dbReference type="SUPFAM" id="SSF54909">
    <property type="entry name" value="Dimeric alpha+beta barrel"/>
    <property type="match status" value="1"/>
</dbReference>
<evidence type="ECO:0008006" key="4">
    <source>
        <dbReference type="Google" id="ProtNLM"/>
    </source>
</evidence>
<keyword evidence="3" id="KW-1185">Reference proteome</keyword>
<feature type="compositionally biased region" description="Polar residues" evidence="1">
    <location>
        <begin position="225"/>
        <end position="242"/>
    </location>
</feature>
<dbReference type="EMBL" id="OZ023703">
    <property type="protein sequence ID" value="CAK9870811.1"/>
    <property type="molecule type" value="Genomic_DNA"/>
</dbReference>
<evidence type="ECO:0000313" key="3">
    <source>
        <dbReference type="Proteomes" id="UP001497522"/>
    </source>
</evidence>
<accession>A0ABP1B6K6</accession>
<dbReference type="Gene3D" id="3.30.70.100">
    <property type="match status" value="1"/>
</dbReference>
<feature type="region of interest" description="Disordered" evidence="1">
    <location>
        <begin position="45"/>
        <end position="64"/>
    </location>
</feature>
<organism evidence="2 3">
    <name type="scientific">Sphagnum jensenii</name>
    <dbReference type="NCBI Taxonomy" id="128206"/>
    <lineage>
        <taxon>Eukaryota</taxon>
        <taxon>Viridiplantae</taxon>
        <taxon>Streptophyta</taxon>
        <taxon>Embryophyta</taxon>
        <taxon>Bryophyta</taxon>
        <taxon>Sphagnophytina</taxon>
        <taxon>Sphagnopsida</taxon>
        <taxon>Sphagnales</taxon>
        <taxon>Sphagnaceae</taxon>
        <taxon>Sphagnum</taxon>
    </lineage>
</organism>